<keyword evidence="2 8" id="KW-0645">Protease</keyword>
<dbReference type="GO" id="GO:0005524">
    <property type="term" value="F:ATP binding"/>
    <property type="evidence" value="ECO:0007669"/>
    <property type="project" value="UniProtKB-KW"/>
</dbReference>
<dbReference type="InterPro" id="IPR003653">
    <property type="entry name" value="Peptidase_C48_C"/>
</dbReference>
<evidence type="ECO:0000259" key="7">
    <source>
        <dbReference type="PROSITE" id="PS50600"/>
    </source>
</evidence>
<dbReference type="InterPro" id="IPR041569">
    <property type="entry name" value="AAA_lid_3"/>
</dbReference>
<accession>A0A4Y1QZ19</accession>
<dbReference type="FunFam" id="3.40.50.300:FF:003803">
    <property type="entry name" value="Uncharacterized protein"/>
    <property type="match status" value="1"/>
</dbReference>
<dbReference type="InterPro" id="IPR003959">
    <property type="entry name" value="ATPase_AAA_core"/>
</dbReference>
<evidence type="ECO:0000256" key="3">
    <source>
        <dbReference type="ARBA" id="ARBA00022741"/>
    </source>
</evidence>
<dbReference type="InterPro" id="IPR050221">
    <property type="entry name" value="26S_Proteasome_ATPase"/>
</dbReference>
<name>A0A4Y1QZ19_PRUDU</name>
<gene>
    <name evidence="8" type="ORF">Prudu_006088</name>
</gene>
<dbReference type="Gene3D" id="2.40.50.140">
    <property type="entry name" value="Nucleic acid-binding proteins"/>
    <property type="match status" value="1"/>
</dbReference>
<evidence type="ECO:0000256" key="2">
    <source>
        <dbReference type="ARBA" id="ARBA00022670"/>
    </source>
</evidence>
<dbReference type="PANTHER" id="PTHR23073">
    <property type="entry name" value="26S PROTEASOME REGULATORY SUBUNIT"/>
    <property type="match status" value="1"/>
</dbReference>
<dbReference type="Gene3D" id="1.10.8.60">
    <property type="match status" value="1"/>
</dbReference>
<keyword evidence="5" id="KW-0067">ATP-binding</keyword>
<dbReference type="Pfam" id="PF00004">
    <property type="entry name" value="AAA"/>
    <property type="match status" value="1"/>
</dbReference>
<dbReference type="InterPro" id="IPR003960">
    <property type="entry name" value="ATPase_AAA_CS"/>
</dbReference>
<reference evidence="8" key="1">
    <citation type="journal article" date="2019" name="Science">
        <title>Mutation of a bHLH transcription factor allowed almond domestication.</title>
        <authorList>
            <person name="Sanchez-Perez R."/>
            <person name="Pavan S."/>
            <person name="Mazzeo R."/>
            <person name="Moldovan C."/>
            <person name="Aiese Cigliano R."/>
            <person name="Del Cueto J."/>
            <person name="Ricciardi F."/>
            <person name="Lotti C."/>
            <person name="Ricciardi L."/>
            <person name="Dicenta F."/>
            <person name="Lopez-Marques R.L."/>
            <person name="Lindberg Moller B."/>
        </authorList>
    </citation>
    <scope>NUCLEOTIDE SEQUENCE</scope>
</reference>
<dbReference type="Pfam" id="PF17862">
    <property type="entry name" value="AAA_lid_3"/>
    <property type="match status" value="1"/>
</dbReference>
<evidence type="ECO:0000256" key="5">
    <source>
        <dbReference type="ARBA" id="ARBA00022840"/>
    </source>
</evidence>
<dbReference type="SUPFAM" id="SSF54001">
    <property type="entry name" value="Cysteine proteinases"/>
    <property type="match status" value="1"/>
</dbReference>
<dbReference type="Gene3D" id="3.40.50.300">
    <property type="entry name" value="P-loop containing nucleotide triphosphate hydrolases"/>
    <property type="match status" value="1"/>
</dbReference>
<keyword evidence="3" id="KW-0547">Nucleotide-binding</keyword>
<protein>
    <submittedName>
        <fullName evidence="8">UB-like protease 1A</fullName>
    </submittedName>
</protein>
<evidence type="ECO:0000256" key="1">
    <source>
        <dbReference type="ARBA" id="ARBA00005234"/>
    </source>
</evidence>
<feature type="non-terminal residue" evidence="8">
    <location>
        <position position="1"/>
    </location>
</feature>
<feature type="region of interest" description="Disordered" evidence="6">
    <location>
        <begin position="1"/>
        <end position="56"/>
    </location>
</feature>
<dbReference type="PROSITE" id="PS50600">
    <property type="entry name" value="ULP_PROTEASE"/>
    <property type="match status" value="1"/>
</dbReference>
<feature type="compositionally biased region" description="Low complexity" evidence="6">
    <location>
        <begin position="22"/>
        <end position="35"/>
    </location>
</feature>
<feature type="compositionally biased region" description="Basic residues" evidence="6">
    <location>
        <begin position="1496"/>
        <end position="1506"/>
    </location>
</feature>
<comment type="similarity">
    <text evidence="1">Belongs to the peptidase C48 family.</text>
</comment>
<feature type="compositionally biased region" description="Basic and acidic residues" evidence="6">
    <location>
        <begin position="1469"/>
        <end position="1495"/>
    </location>
</feature>
<dbReference type="SUPFAM" id="SSF52540">
    <property type="entry name" value="P-loop containing nucleoside triphosphate hydrolases"/>
    <property type="match status" value="1"/>
</dbReference>
<dbReference type="PROSITE" id="PS00674">
    <property type="entry name" value="AAA"/>
    <property type="match status" value="1"/>
</dbReference>
<feature type="compositionally biased region" description="Low complexity" evidence="6">
    <location>
        <begin position="44"/>
        <end position="55"/>
    </location>
</feature>
<proteinExistence type="inferred from homology"/>
<dbReference type="InterPro" id="IPR038765">
    <property type="entry name" value="Papain-like_cys_pep_sf"/>
</dbReference>
<dbReference type="Gene3D" id="3.40.395.10">
    <property type="entry name" value="Adenoviral Proteinase, Chain A"/>
    <property type="match status" value="1"/>
</dbReference>
<dbReference type="Pfam" id="PF02902">
    <property type="entry name" value="Peptidase_C48"/>
    <property type="match status" value="1"/>
</dbReference>
<dbReference type="GO" id="GO:0006508">
    <property type="term" value="P:proteolysis"/>
    <property type="evidence" value="ECO:0007669"/>
    <property type="project" value="UniProtKB-KW"/>
</dbReference>
<feature type="region of interest" description="Disordered" evidence="6">
    <location>
        <begin position="1399"/>
        <end position="1506"/>
    </location>
</feature>
<dbReference type="InterPro" id="IPR027417">
    <property type="entry name" value="P-loop_NTPase"/>
</dbReference>
<evidence type="ECO:0000313" key="8">
    <source>
        <dbReference type="EMBL" id="BBG97075.1"/>
    </source>
</evidence>
<evidence type="ECO:0000256" key="4">
    <source>
        <dbReference type="ARBA" id="ARBA00022801"/>
    </source>
</evidence>
<feature type="domain" description="Ubiquitin-like protease family profile" evidence="7">
    <location>
        <begin position="605"/>
        <end position="783"/>
    </location>
</feature>
<dbReference type="EMBL" id="AP019298">
    <property type="protein sequence ID" value="BBG97075.1"/>
    <property type="molecule type" value="Genomic_DNA"/>
</dbReference>
<dbReference type="GO" id="GO:0016887">
    <property type="term" value="F:ATP hydrolysis activity"/>
    <property type="evidence" value="ECO:0007669"/>
    <property type="project" value="InterPro"/>
</dbReference>
<dbReference type="InterPro" id="IPR012340">
    <property type="entry name" value="NA-bd_OB-fold"/>
</dbReference>
<organism evidence="8">
    <name type="scientific">Prunus dulcis</name>
    <name type="common">Almond</name>
    <name type="synonym">Amygdalus dulcis</name>
    <dbReference type="NCBI Taxonomy" id="3755"/>
    <lineage>
        <taxon>Eukaryota</taxon>
        <taxon>Viridiplantae</taxon>
        <taxon>Streptophyta</taxon>
        <taxon>Embryophyta</taxon>
        <taxon>Tracheophyta</taxon>
        <taxon>Spermatophyta</taxon>
        <taxon>Magnoliopsida</taxon>
        <taxon>eudicotyledons</taxon>
        <taxon>Gunneridae</taxon>
        <taxon>Pentapetalae</taxon>
        <taxon>rosids</taxon>
        <taxon>fabids</taxon>
        <taxon>Rosales</taxon>
        <taxon>Rosaceae</taxon>
        <taxon>Amygdaloideae</taxon>
        <taxon>Amygdaleae</taxon>
        <taxon>Prunus</taxon>
    </lineage>
</organism>
<feature type="region of interest" description="Disordered" evidence="6">
    <location>
        <begin position="448"/>
        <end position="486"/>
    </location>
</feature>
<keyword evidence="4" id="KW-0378">Hydrolase</keyword>
<feature type="compositionally biased region" description="Acidic residues" evidence="6">
    <location>
        <begin position="1417"/>
        <end position="1468"/>
    </location>
</feature>
<evidence type="ECO:0000256" key="6">
    <source>
        <dbReference type="SAM" id="MobiDB-lite"/>
    </source>
</evidence>
<sequence>RLGSDQVPLDRVKHSLHSFLQPEEAPPTSSSPSEEQISAKTQKPTSSSPAASSITNPDPIEKCMGGLCALSVQCNNRGLMHLQVVSSNCISVYAITKLLYANPGPLMEAKKRGSAKGKRKGDSNVQQSRVGRDAFFNFMKKQRHEMGKEANAKLDRKELNPQEKATYGSALDLSGGQVEGSSGQVNVSVNEKVLPVDAARIDSIRRFNPDTSSIQLHGNVIGISAVEFGRVMGLKNTGEVVELEWLVEDEKAKELVKSFGGNGKRVLVRALAEQLEKCENADEDFKVRFVMFALGTVLCPTSSPSVTGNYLTFLTIPGKIETKNWADHGFNFLCEGIRSFKAKKVSYVNGSLLFLQLLYFDSILHGGVYVDKSLDPIVSWDNKSVWKMINGSESKVVSLAPIIQAEVKRSVEGLAITLGPIIQAEVQRSMLELTDKVMSQVSSFNKDARQHLHPGHEDVNQTKDSPLKERDQGGESVVKKKGEEASKLKEKGVVDVNNTWMPLPDGQSFSEPELKIGVEKRKFTKPARGDETRIKTRRTAERRPGVLCREPWVDPSTAKGKVVHSTTSKMKIGPFKLKPGDLEDSDLESNNLSSDEIIIQIENKHHVTRGEFMCLRPEEWINDGALNAHVYYLEEKGSGNWYFPTYMAEQVHNTSDGQIFELAVKLRRENTNRFTVGLKKCEKMFIPVFDRIGSHWYLIVVLPSDKKVEIWDSLPGPKYNAGRYQQAERIMKVLDHIYNDEIVNYFEKGWQFAKFNIVRTAKARRQVNGCDCGVFVMNWLQDIECRSHGSNKFQHASERVRIALSLLKNPRNRRLKEVRESARRVVDEQLDKLVEQKDPFIPHHPIARKPITRSQAKSNRLVSLVCYESSSKNHAIVSSSVGPQYYVGILSFVDKDELEPGCAILMHNKTVSIRLLQMILSNLLYDAHSGGEREIQRTMLELLNQLDGFDSRGDVNVILATNRIESLDPALLRPGRIDRKIEFPLPDIKTRRRIFQIHISRMTLADDVNLEEFVMTKDEFSGSDITAICTEAGLLAFRERRMKSHYVSMHYAPSLEKVSDIGNYDWGGAALACLYRSMYSCSRGRSASMGGYWRAWEVSRIELNVPKLQQVWACEYLKPFALSSPSGRTNDSELPEEVQKTVPATRKRILLEGPAGSAWFLGERVTMQSLGTPSPQVPKIPPRTMLADYKLTNESEVEEAVNGYPASEWVAPRSSDYADYRDEYIRYRHYDDLRDAEPQHSTPAGANVLPHISPQPWLVRIPCWANQNGSKLVRIPRGQDCPDIPLPDGVTHVTAEAATELLKLNAGLNAVLFSTALEASIEIRRLREENERLKHTSGTGIASSGLAEDVVDDDAEHFKYYVIFCTVSHHHSCAQLNLTTLIFYICQCYQVYVGVSQKMQHDTRTKGKTKVVLPQEHEEDEEEEEQEEGEEEEEEDQEQDEEDEEDDEDESWMDEKEDESEDEEEDGHEEGATSKGKPDAKQHSTEENRKGEKSLRSRNPKRKKKK</sequence>
<dbReference type="GO" id="GO:0008234">
    <property type="term" value="F:cysteine-type peptidase activity"/>
    <property type="evidence" value="ECO:0007669"/>
    <property type="project" value="InterPro"/>
</dbReference>